<name>A0A556VBG0_BAGYA</name>
<reference evidence="1 2" key="1">
    <citation type="journal article" date="2019" name="Genome Biol. Evol.">
        <title>Whole-Genome Sequencing of the Giant Devil Catfish, Bagarius yarrelli.</title>
        <authorList>
            <person name="Jiang W."/>
            <person name="Lv Y."/>
            <person name="Cheng L."/>
            <person name="Yang K."/>
            <person name="Chao B."/>
            <person name="Wang X."/>
            <person name="Li Y."/>
            <person name="Pan X."/>
            <person name="You X."/>
            <person name="Zhang Y."/>
            <person name="Yang J."/>
            <person name="Li J."/>
            <person name="Zhang X."/>
            <person name="Liu S."/>
            <person name="Sun C."/>
            <person name="Yang J."/>
            <person name="Shi Q."/>
        </authorList>
    </citation>
    <scope>NUCLEOTIDE SEQUENCE [LARGE SCALE GENOMIC DNA]</scope>
    <source>
        <strain evidence="1">JWS20170419001</strain>
        <tissue evidence="1">Muscle</tissue>
    </source>
</reference>
<gene>
    <name evidence="1" type="ORF">Baya_15406</name>
</gene>
<evidence type="ECO:0000313" key="1">
    <source>
        <dbReference type="EMBL" id="TTH99989.1"/>
    </source>
</evidence>
<organism evidence="1 2">
    <name type="scientific">Bagarius yarrelli</name>
    <name type="common">Goonch</name>
    <name type="synonym">Bagrus yarrelli</name>
    <dbReference type="NCBI Taxonomy" id="175774"/>
    <lineage>
        <taxon>Eukaryota</taxon>
        <taxon>Metazoa</taxon>
        <taxon>Chordata</taxon>
        <taxon>Craniata</taxon>
        <taxon>Vertebrata</taxon>
        <taxon>Euteleostomi</taxon>
        <taxon>Actinopterygii</taxon>
        <taxon>Neopterygii</taxon>
        <taxon>Teleostei</taxon>
        <taxon>Ostariophysi</taxon>
        <taxon>Siluriformes</taxon>
        <taxon>Sisoridae</taxon>
        <taxon>Sisorinae</taxon>
        <taxon>Bagarius</taxon>
    </lineage>
</organism>
<proteinExistence type="predicted"/>
<comment type="caution">
    <text evidence="1">The sequence shown here is derived from an EMBL/GenBank/DDBJ whole genome shotgun (WGS) entry which is preliminary data.</text>
</comment>
<keyword evidence="2" id="KW-1185">Reference proteome</keyword>
<dbReference type="AlphaFoldDB" id="A0A556VBG0"/>
<evidence type="ECO:0000313" key="2">
    <source>
        <dbReference type="Proteomes" id="UP000319801"/>
    </source>
</evidence>
<protein>
    <submittedName>
        <fullName evidence="1">Uncharacterized protein</fullName>
    </submittedName>
</protein>
<dbReference type="OrthoDB" id="8750280at2759"/>
<sequence>MTNNQRRLMKLWEEEKAQQKLILLPVIVSKNPQKLLGHKAVQTDMQVLPTNGFERWTERNPKPGEEKILQPPTILLCSSC</sequence>
<dbReference type="Proteomes" id="UP000319801">
    <property type="component" value="Unassembled WGS sequence"/>
</dbReference>
<accession>A0A556VBG0</accession>
<dbReference type="EMBL" id="VCAZ01000212">
    <property type="protein sequence ID" value="TTH99989.1"/>
    <property type="molecule type" value="Genomic_DNA"/>
</dbReference>